<reference evidence="1" key="1">
    <citation type="submission" date="2019-08" db="EMBL/GenBank/DDBJ databases">
        <authorList>
            <person name="Kucharzyk K."/>
            <person name="Murdoch R.W."/>
            <person name="Higgins S."/>
            <person name="Loffler F."/>
        </authorList>
    </citation>
    <scope>NUCLEOTIDE SEQUENCE</scope>
</reference>
<proteinExistence type="predicted"/>
<protein>
    <recommendedName>
        <fullName evidence="2">Trans-2,3-dihydro-3-hydroxyanthranilate isomerase</fullName>
    </recommendedName>
</protein>
<dbReference type="Pfam" id="PF02567">
    <property type="entry name" value="PhzC-PhzF"/>
    <property type="match status" value="1"/>
</dbReference>
<gene>
    <name evidence="1" type="ORF">SDC9_140973</name>
</gene>
<accession>A0A645DWY8</accession>
<sequence length="172" mass="19336">MAPLPEYLERRISLDETAKALGAPMAAFDAERPLRVIDGGLRTLIVPMASLKDCLDLYPDQEKLKEFGLKKDFDIVHVYTDDVSTEKAGYRTRVFAPKYGYLEDPATGSGNSAFGYYLLDEGLWEDDFAIEQGPSLKDPNVVRMKRYKEGDVDRILFGGSGTTRIEGRYHLC</sequence>
<dbReference type="EMBL" id="VSSQ01040553">
    <property type="protein sequence ID" value="MPM93831.1"/>
    <property type="molecule type" value="Genomic_DNA"/>
</dbReference>
<evidence type="ECO:0000313" key="1">
    <source>
        <dbReference type="EMBL" id="MPM93831.1"/>
    </source>
</evidence>
<dbReference type="SUPFAM" id="SSF54506">
    <property type="entry name" value="Diaminopimelate epimerase-like"/>
    <property type="match status" value="1"/>
</dbReference>
<dbReference type="AlphaFoldDB" id="A0A645DWY8"/>
<dbReference type="InterPro" id="IPR003719">
    <property type="entry name" value="Phenazine_PhzF-like"/>
</dbReference>
<organism evidence="1">
    <name type="scientific">bioreactor metagenome</name>
    <dbReference type="NCBI Taxonomy" id="1076179"/>
    <lineage>
        <taxon>unclassified sequences</taxon>
        <taxon>metagenomes</taxon>
        <taxon>ecological metagenomes</taxon>
    </lineage>
</organism>
<evidence type="ECO:0008006" key="2">
    <source>
        <dbReference type="Google" id="ProtNLM"/>
    </source>
</evidence>
<dbReference type="Gene3D" id="3.10.310.10">
    <property type="entry name" value="Diaminopimelate Epimerase, Chain A, domain 1"/>
    <property type="match status" value="1"/>
</dbReference>
<comment type="caution">
    <text evidence="1">The sequence shown here is derived from an EMBL/GenBank/DDBJ whole genome shotgun (WGS) entry which is preliminary data.</text>
</comment>
<name>A0A645DWY8_9ZZZZ</name>
<dbReference type="GO" id="GO:0003824">
    <property type="term" value="F:catalytic activity"/>
    <property type="evidence" value="ECO:0007669"/>
    <property type="project" value="InterPro"/>
</dbReference>